<accession>A0A0F6W1Z5</accession>
<dbReference type="PROSITE" id="PS50977">
    <property type="entry name" value="HTH_TETR_2"/>
    <property type="match status" value="1"/>
</dbReference>
<evidence type="ECO:0000313" key="4">
    <source>
        <dbReference type="EMBL" id="AKF05386.1"/>
    </source>
</evidence>
<dbReference type="Pfam" id="PF00440">
    <property type="entry name" value="TetR_N"/>
    <property type="match status" value="1"/>
</dbReference>
<name>A0A0F6W1Z5_9BACT</name>
<protein>
    <submittedName>
        <fullName evidence="4">Transcriptional regulator, TetR family protein</fullName>
    </submittedName>
</protein>
<dbReference type="PANTHER" id="PTHR30055:SF222">
    <property type="entry name" value="REGULATORY PROTEIN"/>
    <property type="match status" value="1"/>
</dbReference>
<dbReference type="InterPro" id="IPR001647">
    <property type="entry name" value="HTH_TetR"/>
</dbReference>
<keyword evidence="5" id="KW-1185">Reference proteome</keyword>
<dbReference type="Proteomes" id="UP000034883">
    <property type="component" value="Chromosome"/>
</dbReference>
<proteinExistence type="predicted"/>
<reference evidence="4 5" key="1">
    <citation type="submission" date="2015-03" db="EMBL/GenBank/DDBJ databases">
        <title>Genome assembly of Sandaracinus amylolyticus DSM 53668.</title>
        <authorList>
            <person name="Sharma G."/>
            <person name="Subramanian S."/>
        </authorList>
    </citation>
    <scope>NUCLEOTIDE SEQUENCE [LARGE SCALE GENOMIC DNA]</scope>
    <source>
        <strain evidence="4 5">DSM 53668</strain>
    </source>
</reference>
<evidence type="ECO:0000259" key="3">
    <source>
        <dbReference type="PROSITE" id="PS50977"/>
    </source>
</evidence>
<evidence type="ECO:0000313" key="5">
    <source>
        <dbReference type="Proteomes" id="UP000034883"/>
    </source>
</evidence>
<sequence>MARPKSDDRRNAILAAAVRVIVAQGLSAPTAAIAREAGISNGSLFTYFETKTELFNQLYLELKAGMATAALDGFSAKESLRDQFARVWSNWTHWATSNPDKRRALMLLQVSGDITPETRAASHKEMAFIAALLERARAKGPMKDTPMVLVSAIMTAVAETTMDFMLQHPDHADEHSKAGFDALWRMLS</sequence>
<dbReference type="EMBL" id="CP011125">
    <property type="protein sequence ID" value="AKF05386.1"/>
    <property type="molecule type" value="Genomic_DNA"/>
</dbReference>
<dbReference type="InterPro" id="IPR009057">
    <property type="entry name" value="Homeodomain-like_sf"/>
</dbReference>
<dbReference type="Gene3D" id="1.10.357.10">
    <property type="entry name" value="Tetracycline Repressor, domain 2"/>
    <property type="match status" value="1"/>
</dbReference>
<feature type="domain" description="HTH tetR-type" evidence="3">
    <location>
        <begin position="7"/>
        <end position="66"/>
    </location>
</feature>
<evidence type="ECO:0000256" key="2">
    <source>
        <dbReference type="PROSITE-ProRule" id="PRU00335"/>
    </source>
</evidence>
<organism evidence="4 5">
    <name type="scientific">Sandaracinus amylolyticus</name>
    <dbReference type="NCBI Taxonomy" id="927083"/>
    <lineage>
        <taxon>Bacteria</taxon>
        <taxon>Pseudomonadati</taxon>
        <taxon>Myxococcota</taxon>
        <taxon>Polyangia</taxon>
        <taxon>Polyangiales</taxon>
        <taxon>Sandaracinaceae</taxon>
        <taxon>Sandaracinus</taxon>
    </lineage>
</organism>
<dbReference type="STRING" id="927083.DB32_002535"/>
<dbReference type="RefSeq" id="WP_053232632.1">
    <property type="nucleotide sequence ID" value="NZ_CP011125.1"/>
</dbReference>
<dbReference type="InterPro" id="IPR050109">
    <property type="entry name" value="HTH-type_TetR-like_transc_reg"/>
</dbReference>
<dbReference type="PRINTS" id="PR00455">
    <property type="entry name" value="HTHTETR"/>
</dbReference>
<dbReference type="KEGG" id="samy:DB32_002535"/>
<evidence type="ECO:0000256" key="1">
    <source>
        <dbReference type="ARBA" id="ARBA00023125"/>
    </source>
</evidence>
<dbReference type="PANTHER" id="PTHR30055">
    <property type="entry name" value="HTH-TYPE TRANSCRIPTIONAL REGULATOR RUTR"/>
    <property type="match status" value="1"/>
</dbReference>
<dbReference type="OrthoDB" id="5419598at2"/>
<feature type="DNA-binding region" description="H-T-H motif" evidence="2">
    <location>
        <begin position="29"/>
        <end position="48"/>
    </location>
</feature>
<dbReference type="SUPFAM" id="SSF46689">
    <property type="entry name" value="Homeodomain-like"/>
    <property type="match status" value="1"/>
</dbReference>
<gene>
    <name evidence="4" type="ORF">DB32_002535</name>
</gene>
<dbReference type="GO" id="GO:0003677">
    <property type="term" value="F:DNA binding"/>
    <property type="evidence" value="ECO:0007669"/>
    <property type="project" value="UniProtKB-UniRule"/>
</dbReference>
<keyword evidence="1 2" id="KW-0238">DNA-binding</keyword>
<dbReference type="AlphaFoldDB" id="A0A0F6W1Z5"/>